<evidence type="ECO:0000313" key="9">
    <source>
        <dbReference type="Proteomes" id="UP000654482"/>
    </source>
</evidence>
<keyword evidence="9" id="KW-1185">Reference proteome</keyword>
<dbReference type="EMBL" id="JADEWZ010000004">
    <property type="protein sequence ID" value="MBE9115030.1"/>
    <property type="molecule type" value="Genomic_DNA"/>
</dbReference>
<comment type="subcellular location">
    <subcellularLocation>
        <location evidence="1">Membrane</location>
    </subcellularLocation>
</comment>
<dbReference type="InterPro" id="IPR034746">
    <property type="entry name" value="POTRA"/>
</dbReference>
<dbReference type="InterPro" id="IPR013686">
    <property type="entry name" value="Polypept-transport_assoc_ShlB"/>
</dbReference>
<protein>
    <submittedName>
        <fullName evidence="8">BamA/TamA family outer membrane protein</fullName>
    </submittedName>
</protein>
<accession>A0A8J7B841</accession>
<dbReference type="Pfam" id="PF01103">
    <property type="entry name" value="Omp85"/>
    <property type="match status" value="1"/>
</dbReference>
<dbReference type="Pfam" id="PF07244">
    <property type="entry name" value="POTRA"/>
    <property type="match status" value="1"/>
</dbReference>
<dbReference type="PANTHER" id="PTHR12815">
    <property type="entry name" value="SORTING AND ASSEMBLY MACHINERY SAMM50 PROTEIN FAMILY MEMBER"/>
    <property type="match status" value="1"/>
</dbReference>
<dbReference type="AlphaFoldDB" id="A0A8J7B841"/>
<evidence type="ECO:0000313" key="8">
    <source>
        <dbReference type="EMBL" id="MBE9115030.1"/>
    </source>
</evidence>
<proteinExistence type="predicted"/>
<reference evidence="8" key="1">
    <citation type="submission" date="2020-10" db="EMBL/GenBank/DDBJ databases">
        <authorList>
            <person name="Castelo-Branco R."/>
            <person name="Eusebio N."/>
            <person name="Adriana R."/>
            <person name="Vieira A."/>
            <person name="Brugerolle De Fraissinette N."/>
            <person name="Rezende De Castro R."/>
            <person name="Schneider M.P."/>
            <person name="Vasconcelos V."/>
            <person name="Leao P.N."/>
        </authorList>
    </citation>
    <scope>NUCLEOTIDE SEQUENCE</scope>
    <source>
        <strain evidence="8">LEGE 07157</strain>
    </source>
</reference>
<evidence type="ECO:0000256" key="3">
    <source>
        <dbReference type="ARBA" id="ARBA00022729"/>
    </source>
</evidence>
<dbReference type="Gene3D" id="3.10.20.310">
    <property type="entry name" value="membrane protein fhac"/>
    <property type="match status" value="3"/>
</dbReference>
<organism evidence="8 9">
    <name type="scientific">Lusitaniella coriacea LEGE 07157</name>
    <dbReference type="NCBI Taxonomy" id="945747"/>
    <lineage>
        <taxon>Bacteria</taxon>
        <taxon>Bacillati</taxon>
        <taxon>Cyanobacteriota</taxon>
        <taxon>Cyanophyceae</taxon>
        <taxon>Spirulinales</taxon>
        <taxon>Lusitaniellaceae</taxon>
        <taxon>Lusitaniella</taxon>
    </lineage>
</organism>
<keyword evidence="4" id="KW-0472">Membrane</keyword>
<gene>
    <name evidence="8" type="ORF">IQ249_03870</name>
</gene>
<keyword evidence="5" id="KW-0998">Cell outer membrane</keyword>
<evidence type="ECO:0000256" key="2">
    <source>
        <dbReference type="ARBA" id="ARBA00022692"/>
    </source>
</evidence>
<feature type="chain" id="PRO_5035313974" evidence="6">
    <location>
        <begin position="26"/>
        <end position="647"/>
    </location>
</feature>
<sequence length="647" mass="68651">MRLSSAAILTLAALAAGELTHPAIASEMRLYESEKQEINTPKTATSNHILAQATPVTAAPETAATPEFSQPTLVAQEVPSNLVVPATNIRITGASEELQEIIRSTIRTRVGGDTSQKQIQQDVNAILSTGLFASAHATSTPNPNGLDIVYEVNPVILQSIQLNNAQALTPEVVNSIFASQVGQPISPAAIKKGLANINNWYGENGYILAQVSDARPANNGTLTIDVAEGIVGDVNLRFVDDLGKPAEGRTQESYIRSGLKLQQGQPFRVDVAREDLRQLYQLGLFKKADIDLQGDAKQVDVTYELTEQASRGFDAGGGYSDSTGLFGSIRYNDQNVGGLNQQLGVNVQAGTRDLQFNANYGRAYRASRPDDLGYNVTAFRSRNDSDALDDVALANGDDPKESSIGGGVAVSKPIDGWNTSLGVNYARTSIRNNEGELAPTDVNGNQLTVSETGVDDLVTVRASVGRDERDNPINPTSGSVLNFSTEQSIPIGNGSILMNRLQANYSQYVPVSLLKQDSPEVLAFNVQGGTTLGDLAPYQAFTLGGVNSVRGYGNGDLATARSYVLASAEYRVPLFNSPVSGVLFADFASDLGSNNSVPGELGADKPGTGFGYGTGVRVDSPLGIIRADFGINNQGESRVQFGLGQRF</sequence>
<dbReference type="Proteomes" id="UP000654482">
    <property type="component" value="Unassembled WGS sequence"/>
</dbReference>
<dbReference type="RefSeq" id="WP_194028119.1">
    <property type="nucleotide sequence ID" value="NZ_JADEWZ010000004.1"/>
</dbReference>
<dbReference type="InterPro" id="IPR039910">
    <property type="entry name" value="D15-like"/>
</dbReference>
<keyword evidence="3 6" id="KW-0732">Signal</keyword>
<evidence type="ECO:0000256" key="1">
    <source>
        <dbReference type="ARBA" id="ARBA00004370"/>
    </source>
</evidence>
<evidence type="ECO:0000256" key="5">
    <source>
        <dbReference type="ARBA" id="ARBA00023237"/>
    </source>
</evidence>
<feature type="domain" description="POTRA" evidence="7">
    <location>
        <begin position="155"/>
        <end position="229"/>
    </location>
</feature>
<dbReference type="PROSITE" id="PS51779">
    <property type="entry name" value="POTRA"/>
    <property type="match status" value="1"/>
</dbReference>
<dbReference type="Pfam" id="PF08479">
    <property type="entry name" value="POTRA_2"/>
    <property type="match status" value="1"/>
</dbReference>
<dbReference type="PANTHER" id="PTHR12815:SF47">
    <property type="entry name" value="TRANSLOCATION AND ASSEMBLY MODULE SUBUNIT TAMA"/>
    <property type="match status" value="1"/>
</dbReference>
<dbReference type="GO" id="GO:0019867">
    <property type="term" value="C:outer membrane"/>
    <property type="evidence" value="ECO:0007669"/>
    <property type="project" value="InterPro"/>
</dbReference>
<name>A0A8J7B841_9CYAN</name>
<evidence type="ECO:0000259" key="7">
    <source>
        <dbReference type="PROSITE" id="PS51779"/>
    </source>
</evidence>
<dbReference type="InterPro" id="IPR010827">
    <property type="entry name" value="BamA/TamA_POTRA"/>
</dbReference>
<dbReference type="InterPro" id="IPR000184">
    <property type="entry name" value="Bac_surfAg_D15"/>
</dbReference>
<comment type="caution">
    <text evidence="8">The sequence shown here is derived from an EMBL/GenBank/DDBJ whole genome shotgun (WGS) entry which is preliminary data.</text>
</comment>
<dbReference type="Gene3D" id="2.40.160.50">
    <property type="entry name" value="membrane protein fhac: a member of the omp85/tpsb transporter family"/>
    <property type="match status" value="1"/>
</dbReference>
<feature type="signal peptide" evidence="6">
    <location>
        <begin position="1"/>
        <end position="25"/>
    </location>
</feature>
<evidence type="ECO:0000256" key="4">
    <source>
        <dbReference type="ARBA" id="ARBA00023136"/>
    </source>
</evidence>
<evidence type="ECO:0000256" key="6">
    <source>
        <dbReference type="SAM" id="SignalP"/>
    </source>
</evidence>
<keyword evidence="2" id="KW-0812">Transmembrane</keyword>